<evidence type="ECO:0000313" key="2">
    <source>
        <dbReference type="Proteomes" id="UP000719412"/>
    </source>
</evidence>
<evidence type="ECO:0008006" key="3">
    <source>
        <dbReference type="Google" id="ProtNLM"/>
    </source>
</evidence>
<protein>
    <recommendedName>
        <fullName evidence="3">28S ribosomal protein S22, mitochondrial</fullName>
    </recommendedName>
</protein>
<dbReference type="PANTHER" id="PTHR13071:SF4">
    <property type="entry name" value="SMALL RIBOSOMAL SUBUNIT PROTEIN MS22"/>
    <property type="match status" value="1"/>
</dbReference>
<dbReference type="Proteomes" id="UP000719412">
    <property type="component" value="Unassembled WGS sequence"/>
</dbReference>
<organism evidence="1 2">
    <name type="scientific">Tenebrio molitor</name>
    <name type="common">Yellow mealworm beetle</name>
    <dbReference type="NCBI Taxonomy" id="7067"/>
    <lineage>
        <taxon>Eukaryota</taxon>
        <taxon>Metazoa</taxon>
        <taxon>Ecdysozoa</taxon>
        <taxon>Arthropoda</taxon>
        <taxon>Hexapoda</taxon>
        <taxon>Insecta</taxon>
        <taxon>Pterygota</taxon>
        <taxon>Neoptera</taxon>
        <taxon>Endopterygota</taxon>
        <taxon>Coleoptera</taxon>
        <taxon>Polyphaga</taxon>
        <taxon>Cucujiformia</taxon>
        <taxon>Tenebrionidae</taxon>
        <taxon>Tenebrio</taxon>
    </lineage>
</organism>
<gene>
    <name evidence="1" type="ORF">GEV33_004923</name>
</gene>
<dbReference type="EMBL" id="JABDTM020018719">
    <property type="protein sequence ID" value="KAH0817868.1"/>
    <property type="molecule type" value="Genomic_DNA"/>
</dbReference>
<accession>A0A8J6LFY7</accession>
<dbReference type="Pfam" id="PF10245">
    <property type="entry name" value="MRP-S22"/>
    <property type="match status" value="1"/>
</dbReference>
<dbReference type="AlphaFoldDB" id="A0A8J6LFY7"/>
<evidence type="ECO:0000313" key="1">
    <source>
        <dbReference type="EMBL" id="KAH0817868.1"/>
    </source>
</evidence>
<keyword evidence="2" id="KW-1185">Reference proteome</keyword>
<dbReference type="PANTHER" id="PTHR13071">
    <property type="entry name" value="MITOCHONDRIAL 28S RIBOSOMAL PROTEIN S22"/>
    <property type="match status" value="1"/>
</dbReference>
<dbReference type="GO" id="GO:0005763">
    <property type="term" value="C:mitochondrial small ribosomal subunit"/>
    <property type="evidence" value="ECO:0007669"/>
    <property type="project" value="TreeGrafter"/>
</dbReference>
<dbReference type="GO" id="GO:0003735">
    <property type="term" value="F:structural constituent of ribosome"/>
    <property type="evidence" value="ECO:0007669"/>
    <property type="project" value="TreeGrafter"/>
</dbReference>
<proteinExistence type="predicted"/>
<sequence>MAVLRHFSKKLLLNNVKLDVGAQINNNIWTCLRMLSYSAIPYDGNPDPRPVFIKKEVQSLLKTLTRVDLAKVYAKRKLGEKLEQPVYKFMTDEELQQAFDEVKKKVDEIIQMPPVVPVRKPIDRVLSRDPGLQGFDTSPFVFTDITYGIRDSERIILVRDTDGNLKEADWDLRNRMNQIYFPMPGRSVKMPRMFQDHFLEDLLKRQEYNFILDRACLQFEPNDPVYQKVVSVTYQHVSDNNKFDDLRSTRHFGTLAFFLAWHKMIDNLLLDVIESEHIDEAHALVKLHSQIHQVKFESDDSFQAVEEYIKKISTKKGALELALQAYRNATKERAELEAGIKRAHGLN</sequence>
<reference evidence="1" key="2">
    <citation type="submission" date="2021-08" db="EMBL/GenBank/DDBJ databases">
        <authorList>
            <person name="Eriksson T."/>
        </authorList>
    </citation>
    <scope>NUCLEOTIDE SEQUENCE</scope>
    <source>
        <strain evidence="1">Stoneville</strain>
        <tissue evidence="1">Whole head</tissue>
    </source>
</reference>
<name>A0A8J6LFY7_TENMO</name>
<reference evidence="1" key="1">
    <citation type="journal article" date="2020" name="J Insects Food Feed">
        <title>The yellow mealworm (Tenebrio molitor) genome: a resource for the emerging insects as food and feed industry.</title>
        <authorList>
            <person name="Eriksson T."/>
            <person name="Andere A."/>
            <person name="Kelstrup H."/>
            <person name="Emery V."/>
            <person name="Picard C."/>
        </authorList>
    </citation>
    <scope>NUCLEOTIDE SEQUENCE</scope>
    <source>
        <strain evidence="1">Stoneville</strain>
        <tissue evidence="1">Whole head</tissue>
    </source>
</reference>
<dbReference type="InterPro" id="IPR019374">
    <property type="entry name" value="Ribosomal_mS22"/>
</dbReference>
<comment type="caution">
    <text evidence="1">The sequence shown here is derived from an EMBL/GenBank/DDBJ whole genome shotgun (WGS) entry which is preliminary data.</text>
</comment>